<feature type="transmembrane region" description="Helical" evidence="1">
    <location>
        <begin position="311"/>
        <end position="338"/>
    </location>
</feature>
<feature type="transmembrane region" description="Helical" evidence="1">
    <location>
        <begin position="358"/>
        <end position="385"/>
    </location>
</feature>
<evidence type="ECO:0000313" key="3">
    <source>
        <dbReference type="EMBL" id="MBI5250577.1"/>
    </source>
</evidence>
<keyword evidence="1" id="KW-0472">Membrane</keyword>
<feature type="transmembrane region" description="Helical" evidence="1">
    <location>
        <begin position="54"/>
        <end position="74"/>
    </location>
</feature>
<sequence>MGNYLAEISLAALAIAVVIAIVRNVNVGPLSLAIALVVGHYIGGVNIKTIISGYPVNVFIMLAGITYLFAIANINGTLEKLTKFAVKGVRGNVALLPIVLFLLAFALSSLGPGAITICALLAAPTMLLASETKIPAFLMAVMVANGTQAGNMSPIAVAGVIVNGLLQPMNITDFGFTLWMNSLVFFFAIGIGAYLLFGGLKLWKKNAAGEASATVKFDVEPFSYQQYLTLLGIAVLTIGVFFFKLDIGLGGFLVGTVLVLLGAADEEKAFKAMPWGAILMVTGVTVLIQLMSKIGGMDLFASIMAKQSTPYTATLVVGFWAALISAYASTIGIILPAFVPMAPDLLAKIGGTDLLGLISSIVLCGHITDVSPLSTLGAIFIANAAEDQDKKKLFRNLLIWGLAMSPVGAIVCWFMFTVLGLP</sequence>
<dbReference type="Proteomes" id="UP000807825">
    <property type="component" value="Unassembled WGS sequence"/>
</dbReference>
<dbReference type="InterPro" id="IPR009827">
    <property type="entry name" value="MatC_N"/>
</dbReference>
<keyword evidence="1" id="KW-0812">Transmembrane</keyword>
<proteinExistence type="predicted"/>
<comment type="caution">
    <text evidence="3">The sequence shown here is derived from an EMBL/GenBank/DDBJ whole genome shotgun (WGS) entry which is preliminary data.</text>
</comment>
<feature type="transmembrane region" description="Helical" evidence="1">
    <location>
        <begin position="94"/>
        <end position="122"/>
    </location>
</feature>
<evidence type="ECO:0000256" key="1">
    <source>
        <dbReference type="SAM" id="Phobius"/>
    </source>
</evidence>
<feature type="transmembrane region" description="Helical" evidence="1">
    <location>
        <begin position="272"/>
        <end position="290"/>
    </location>
</feature>
<dbReference type="AlphaFoldDB" id="A0A9D6V336"/>
<name>A0A9D6V336_9BACT</name>
<dbReference type="Pfam" id="PF07158">
    <property type="entry name" value="MatC_N"/>
    <property type="match status" value="1"/>
</dbReference>
<feature type="transmembrane region" description="Helical" evidence="1">
    <location>
        <begin position="227"/>
        <end position="260"/>
    </location>
</feature>
<protein>
    <submittedName>
        <fullName evidence="3">C4-dicarboxylate ABC transporter</fullName>
    </submittedName>
</protein>
<keyword evidence="1" id="KW-1133">Transmembrane helix</keyword>
<dbReference type="EMBL" id="JACRDE010000364">
    <property type="protein sequence ID" value="MBI5250577.1"/>
    <property type="molecule type" value="Genomic_DNA"/>
</dbReference>
<feature type="transmembrane region" description="Helical" evidence="1">
    <location>
        <begin position="134"/>
        <end position="162"/>
    </location>
</feature>
<feature type="transmembrane region" description="Helical" evidence="1">
    <location>
        <begin position="174"/>
        <end position="197"/>
    </location>
</feature>
<gene>
    <name evidence="3" type="ORF">HY912_13890</name>
</gene>
<feature type="transmembrane region" description="Helical" evidence="1">
    <location>
        <begin position="397"/>
        <end position="416"/>
    </location>
</feature>
<accession>A0A9D6V336</accession>
<evidence type="ECO:0000259" key="2">
    <source>
        <dbReference type="Pfam" id="PF07158"/>
    </source>
</evidence>
<organism evidence="3 4">
    <name type="scientific">Desulfomonile tiedjei</name>
    <dbReference type="NCBI Taxonomy" id="2358"/>
    <lineage>
        <taxon>Bacteria</taxon>
        <taxon>Pseudomonadati</taxon>
        <taxon>Thermodesulfobacteriota</taxon>
        <taxon>Desulfomonilia</taxon>
        <taxon>Desulfomonilales</taxon>
        <taxon>Desulfomonilaceae</taxon>
        <taxon>Desulfomonile</taxon>
    </lineage>
</organism>
<feature type="domain" description="Dicarboxylate carrier MatC N-terminal" evidence="2">
    <location>
        <begin position="8"/>
        <end position="150"/>
    </location>
</feature>
<evidence type="ECO:0000313" key="4">
    <source>
        <dbReference type="Proteomes" id="UP000807825"/>
    </source>
</evidence>
<reference evidence="3" key="1">
    <citation type="submission" date="2020-07" db="EMBL/GenBank/DDBJ databases">
        <title>Huge and variable diversity of episymbiotic CPR bacteria and DPANN archaea in groundwater ecosystems.</title>
        <authorList>
            <person name="He C.Y."/>
            <person name="Keren R."/>
            <person name="Whittaker M."/>
            <person name="Farag I.F."/>
            <person name="Doudna J."/>
            <person name="Cate J.H.D."/>
            <person name="Banfield J.F."/>
        </authorList>
    </citation>
    <scope>NUCLEOTIDE SEQUENCE</scope>
    <source>
        <strain evidence="3">NC_groundwater_1664_Pr3_B-0.1um_52_9</strain>
    </source>
</reference>